<organism evidence="1 2">
    <name type="scientific">Panagrellus redivivus</name>
    <name type="common">Microworm</name>
    <dbReference type="NCBI Taxonomy" id="6233"/>
    <lineage>
        <taxon>Eukaryota</taxon>
        <taxon>Metazoa</taxon>
        <taxon>Ecdysozoa</taxon>
        <taxon>Nematoda</taxon>
        <taxon>Chromadorea</taxon>
        <taxon>Rhabditida</taxon>
        <taxon>Tylenchina</taxon>
        <taxon>Panagrolaimomorpha</taxon>
        <taxon>Panagrolaimoidea</taxon>
        <taxon>Panagrolaimidae</taxon>
        <taxon>Panagrellus</taxon>
    </lineage>
</organism>
<accession>A0A7E4VLH4</accession>
<proteinExistence type="predicted"/>
<keyword evidence="1" id="KW-1185">Reference proteome</keyword>
<reference evidence="2" key="2">
    <citation type="submission" date="2020-10" db="UniProtKB">
        <authorList>
            <consortium name="WormBaseParasite"/>
        </authorList>
    </citation>
    <scope>IDENTIFICATION</scope>
</reference>
<sequence length="123" mass="12515">MCSIGVPLGDRLRGMSVLGATAISEGCGAGLDLTVVVIFATATALTEGGAILRPSTVGTATIMLTLVAVTVVSGGMTTMMVTGSTVGVGRLHRAPVIGDFDPGRNGRINFNNKLGSHNNTNWK</sequence>
<dbReference type="AlphaFoldDB" id="A0A7E4VLH4"/>
<evidence type="ECO:0000313" key="1">
    <source>
        <dbReference type="Proteomes" id="UP000492821"/>
    </source>
</evidence>
<evidence type="ECO:0000313" key="2">
    <source>
        <dbReference type="WBParaSite" id="Pan_g21608.t1"/>
    </source>
</evidence>
<protein>
    <submittedName>
        <fullName evidence="2">Amino acid permease/ SLC12A domain-containing protein</fullName>
    </submittedName>
</protein>
<reference evidence="1" key="1">
    <citation type="journal article" date="2013" name="Genetics">
        <title>The draft genome and transcriptome of Panagrellus redivivus are shaped by the harsh demands of a free-living lifestyle.</title>
        <authorList>
            <person name="Srinivasan J."/>
            <person name="Dillman A.R."/>
            <person name="Macchietto M.G."/>
            <person name="Heikkinen L."/>
            <person name="Lakso M."/>
            <person name="Fracchia K.M."/>
            <person name="Antoshechkin I."/>
            <person name="Mortazavi A."/>
            <person name="Wong G."/>
            <person name="Sternberg P.W."/>
        </authorList>
    </citation>
    <scope>NUCLEOTIDE SEQUENCE [LARGE SCALE GENOMIC DNA]</scope>
    <source>
        <strain evidence="1">MT8872</strain>
    </source>
</reference>
<name>A0A7E4VLH4_PANRE</name>
<dbReference type="WBParaSite" id="Pan_g21608.t1">
    <property type="protein sequence ID" value="Pan_g21608.t1"/>
    <property type="gene ID" value="Pan_g21608"/>
</dbReference>
<dbReference type="Proteomes" id="UP000492821">
    <property type="component" value="Unassembled WGS sequence"/>
</dbReference>